<dbReference type="PANTHER" id="PTHR43943:SF2">
    <property type="entry name" value="DEHYDROGENASE_REDUCTASE 4"/>
    <property type="match status" value="1"/>
</dbReference>
<dbReference type="OrthoDB" id="9789398at2"/>
<dbReference type="PANTHER" id="PTHR43943">
    <property type="entry name" value="DEHYDROGENASE/REDUCTASE (SDR FAMILY) MEMBER 4"/>
    <property type="match status" value="1"/>
</dbReference>
<comment type="caution">
    <text evidence="2">The sequence shown here is derived from an EMBL/GenBank/DDBJ whole genome shotgun (WGS) entry which is preliminary data.</text>
</comment>
<dbReference type="Proteomes" id="UP000076574">
    <property type="component" value="Unassembled WGS sequence"/>
</dbReference>
<dbReference type="InterPro" id="IPR002347">
    <property type="entry name" value="SDR_fam"/>
</dbReference>
<dbReference type="EMBL" id="LVYV01000005">
    <property type="protein sequence ID" value="KZD24245.1"/>
    <property type="molecule type" value="Genomic_DNA"/>
</dbReference>
<dbReference type="Pfam" id="PF13561">
    <property type="entry name" value="adh_short_C2"/>
    <property type="match status" value="1"/>
</dbReference>
<dbReference type="PROSITE" id="PS00061">
    <property type="entry name" value="ADH_SHORT"/>
    <property type="match status" value="1"/>
</dbReference>
<dbReference type="STRING" id="943830.A4A58_24215"/>
<dbReference type="FunFam" id="3.40.50.720:FF:000084">
    <property type="entry name" value="Short-chain dehydrogenase reductase"/>
    <property type="match status" value="1"/>
</dbReference>
<dbReference type="RefSeq" id="WP_068731355.1">
    <property type="nucleotide sequence ID" value="NZ_LVYV01000005.1"/>
</dbReference>
<evidence type="ECO:0000313" key="2">
    <source>
        <dbReference type="EMBL" id="KZD24245.1"/>
    </source>
</evidence>
<name>A0A164A4F7_9BRAD</name>
<keyword evidence="3" id="KW-1185">Reference proteome</keyword>
<sequence>MTREVQIKKPTRRPPVKNPFDLTGKVAVITGSSRGIGKASAELFASLGAKVVVSSRKADACQAVVDGIKANGGDAHVIPCNISRRDEVEALIDGTVKHYGPIDILVCNAAVNPYYGPLLDIADEAFDKIMGSNVKSNIWLCAKAIPAMAERGKGSVVIISSIGGLRGSTVIGAYGISKAADFALCRSLAGEWGPKGVRVNCIAPGLVKTDFAKALWEDEANLKRRTATTPLRRIGEPHEIAGAVAYLGSDSSTFMTGQTIVIDGGVTTASV</sequence>
<dbReference type="InterPro" id="IPR020904">
    <property type="entry name" value="Sc_DH/Rdtase_CS"/>
</dbReference>
<dbReference type="PRINTS" id="PR00081">
    <property type="entry name" value="GDHRDH"/>
</dbReference>
<comment type="similarity">
    <text evidence="1">Belongs to the short-chain dehydrogenases/reductases (SDR) family.</text>
</comment>
<dbReference type="AlphaFoldDB" id="A0A164A4F7"/>
<dbReference type="CDD" id="cd05233">
    <property type="entry name" value="SDR_c"/>
    <property type="match status" value="1"/>
</dbReference>
<dbReference type="Gene3D" id="3.40.50.720">
    <property type="entry name" value="NAD(P)-binding Rossmann-like Domain"/>
    <property type="match status" value="1"/>
</dbReference>
<dbReference type="NCBIfam" id="NF005559">
    <property type="entry name" value="PRK07231.1"/>
    <property type="match status" value="1"/>
</dbReference>
<accession>A0A164A4F7</accession>
<protein>
    <submittedName>
        <fullName evidence="2">Short-chain dehydrogenase</fullName>
    </submittedName>
</protein>
<proteinExistence type="inferred from homology"/>
<dbReference type="PRINTS" id="PR00080">
    <property type="entry name" value="SDRFAMILY"/>
</dbReference>
<organism evidence="2 3">
    <name type="scientific">Tardiphaga robiniae</name>
    <dbReference type="NCBI Taxonomy" id="943830"/>
    <lineage>
        <taxon>Bacteria</taxon>
        <taxon>Pseudomonadati</taxon>
        <taxon>Pseudomonadota</taxon>
        <taxon>Alphaproteobacteria</taxon>
        <taxon>Hyphomicrobiales</taxon>
        <taxon>Nitrobacteraceae</taxon>
        <taxon>Tardiphaga</taxon>
    </lineage>
</organism>
<dbReference type="SUPFAM" id="SSF51735">
    <property type="entry name" value="NAD(P)-binding Rossmann-fold domains"/>
    <property type="match status" value="1"/>
</dbReference>
<evidence type="ECO:0000256" key="1">
    <source>
        <dbReference type="ARBA" id="ARBA00006484"/>
    </source>
</evidence>
<evidence type="ECO:0000313" key="3">
    <source>
        <dbReference type="Proteomes" id="UP000076574"/>
    </source>
</evidence>
<gene>
    <name evidence="2" type="ORF">A4A58_24215</name>
</gene>
<reference evidence="2 3" key="1">
    <citation type="submission" date="2016-03" db="EMBL/GenBank/DDBJ databases">
        <title>Microsymbionts genomes from the relict species Vavilovia formosa (Stev.) Fed.</title>
        <authorList>
            <person name="Kopat V."/>
            <person name="Chirak E."/>
            <person name="Kimeklis A."/>
            <person name="Andronov E."/>
        </authorList>
    </citation>
    <scope>NUCLEOTIDE SEQUENCE [LARGE SCALE GENOMIC DNA]</scope>
    <source>
        <strain evidence="2 3">Vaf07</strain>
    </source>
</reference>
<dbReference type="InterPro" id="IPR036291">
    <property type="entry name" value="NAD(P)-bd_dom_sf"/>
</dbReference>